<evidence type="ECO:0000313" key="6">
    <source>
        <dbReference type="Proteomes" id="UP001266305"/>
    </source>
</evidence>
<evidence type="ECO:0000313" key="5">
    <source>
        <dbReference type="EMBL" id="KAK2118884.1"/>
    </source>
</evidence>
<keyword evidence="2 4" id="KW-1133">Transmembrane helix</keyword>
<comment type="caution">
    <text evidence="5">The sequence shown here is derived from an EMBL/GenBank/DDBJ whole genome shotgun (WGS) entry which is preliminary data.</text>
</comment>
<accession>A0ABQ9WCV4</accession>
<sequence>MAVLLGTSELLGGRNIEAMSRGTKSLESSQAWFFTPTEAGLGCRLGRIGEFGFLIWVCASLQFIKSLNGEEGGKSGGLLYTSLLNFPVCRDVKSTEEESTKVIQPIFLGKIINYFEHYDPTDSVALHKAYAYAAVLTFCTLILAILHHLYFYHVQCAGMRLRVAMCHMIYRKKE</sequence>
<dbReference type="Proteomes" id="UP001266305">
    <property type="component" value="Unassembled WGS sequence"/>
</dbReference>
<name>A0ABQ9WCV4_SAGOE</name>
<gene>
    <name evidence="5" type="ORF">P7K49_000270</name>
</gene>
<dbReference type="EMBL" id="JASSZA010000001">
    <property type="protein sequence ID" value="KAK2118884.1"/>
    <property type="molecule type" value="Genomic_DNA"/>
</dbReference>
<dbReference type="SUPFAM" id="SSF90123">
    <property type="entry name" value="ABC transporter transmembrane region"/>
    <property type="match status" value="1"/>
</dbReference>
<keyword evidence="1 4" id="KW-0812">Transmembrane</keyword>
<proteinExistence type="predicted"/>
<evidence type="ECO:0000256" key="4">
    <source>
        <dbReference type="SAM" id="Phobius"/>
    </source>
</evidence>
<keyword evidence="6" id="KW-1185">Reference proteome</keyword>
<feature type="transmembrane region" description="Helical" evidence="4">
    <location>
        <begin position="129"/>
        <end position="152"/>
    </location>
</feature>
<reference evidence="5 6" key="1">
    <citation type="submission" date="2023-05" db="EMBL/GenBank/DDBJ databases">
        <title>B98-5 Cell Line De Novo Hybrid Assembly: An Optical Mapping Approach.</title>
        <authorList>
            <person name="Kananen K."/>
            <person name="Auerbach J.A."/>
            <person name="Kautto E."/>
            <person name="Blachly J.S."/>
        </authorList>
    </citation>
    <scope>NUCLEOTIDE SEQUENCE [LARGE SCALE GENOMIC DNA]</scope>
    <source>
        <strain evidence="5">B95-8</strain>
        <tissue evidence="5">Cell line</tissue>
    </source>
</reference>
<keyword evidence="3 4" id="KW-0472">Membrane</keyword>
<organism evidence="5 6">
    <name type="scientific">Saguinus oedipus</name>
    <name type="common">Cotton-top tamarin</name>
    <name type="synonym">Oedipomidas oedipus</name>
    <dbReference type="NCBI Taxonomy" id="9490"/>
    <lineage>
        <taxon>Eukaryota</taxon>
        <taxon>Metazoa</taxon>
        <taxon>Chordata</taxon>
        <taxon>Craniata</taxon>
        <taxon>Vertebrata</taxon>
        <taxon>Euteleostomi</taxon>
        <taxon>Mammalia</taxon>
        <taxon>Eutheria</taxon>
        <taxon>Euarchontoglires</taxon>
        <taxon>Primates</taxon>
        <taxon>Haplorrhini</taxon>
        <taxon>Platyrrhini</taxon>
        <taxon>Cebidae</taxon>
        <taxon>Callitrichinae</taxon>
        <taxon>Saguinus</taxon>
    </lineage>
</organism>
<protein>
    <submittedName>
        <fullName evidence="5">Uncharacterized protein</fullName>
    </submittedName>
</protein>
<dbReference type="Gene3D" id="1.20.1560.10">
    <property type="entry name" value="ABC transporter type 1, transmembrane domain"/>
    <property type="match status" value="1"/>
</dbReference>
<evidence type="ECO:0000256" key="3">
    <source>
        <dbReference type="ARBA" id="ARBA00023136"/>
    </source>
</evidence>
<evidence type="ECO:0000256" key="2">
    <source>
        <dbReference type="ARBA" id="ARBA00022989"/>
    </source>
</evidence>
<evidence type="ECO:0000256" key="1">
    <source>
        <dbReference type="ARBA" id="ARBA00022692"/>
    </source>
</evidence>
<dbReference type="InterPro" id="IPR036640">
    <property type="entry name" value="ABC1_TM_sf"/>
</dbReference>